<feature type="chain" id="PRO_5045300199" evidence="8">
    <location>
        <begin position="31"/>
        <end position="868"/>
    </location>
</feature>
<evidence type="ECO:0000259" key="9">
    <source>
        <dbReference type="Pfam" id="PF07715"/>
    </source>
</evidence>
<sequence>MKQTLPFCLKRNCFGILTLGCALLSLTATAQSAAPDTLQTGYGAKPAAEITESIRQLPSDQLNQGLVTSLEQLLQGQIAGLRVMPSGGAPGAGATMQLRLGAAVFGNSAPLLVLDGVPLANSSASERISAFAFINPDDIASVALLKDAAATAIYGSRAANGVLLVTTKQGVPDKKIKLTYTTTAGISVLRKKADVLSADEFRSLVRKEFPDQVGLLGNENTDWQDVIYRKAFSHDQNVSVSGTVGSTVPYRVSFGHLNQKGILKSTQHRRNSLAVSVNPSLLQEHLKLNVSVRKVDQKVDFAAPNAITAALLFDPTQPVYQENNYGNYFTYLDTEGKAIESVSSNPLSLLEQRRDVDETSTLFGQAHLQYKFHFFPALSLHLRYAFQNQDSEYGNYQPMNMISSGSYSGRGEEHVGAIDQDLKESFIVLDQPLESLQSKLRLTAGASMKKLTTYSENRLLNTLNGEQMEGNHIYYKSRIESVNLYSQADFIFKNRYSINASIVNEQDSHIVKQKSITGALGAAWDIAKEPVLEANKTISSLKLYANYSNFNKTGFYKNLQFMQIQQPDHSVVKWNAGVAWGVAEDRLYGDINYFNTNVSNFALATPEANKIAYSSSFMEGGAIRSSGVEGSLRYEAVRQADLKWSFGVNVSYAQSEVVKLPYGSVYYPYDAGYLGSNVLSLGESPAAFYLLKQLYDAAGKPLEREYEPNYEMRTSYHILGKASPDFTFGLSSDLLYKKWSAGFLIRGATGQDVFNNSDAYTSSLFRANQYYKLSNIPSSYFENAFEYPQTQSSHFLEKASFARLEFAQIGYDCGKLWHNRAGLKVTATVQNAFVLTKYSGQDPEVTNGFDDWQYPQPATYSLGIKLEI</sequence>
<keyword evidence="8" id="KW-0732">Signal</keyword>
<feature type="domain" description="TonB-dependent receptor plug" evidence="9">
    <location>
        <begin position="48"/>
        <end position="162"/>
    </location>
</feature>
<dbReference type="InterPro" id="IPR037066">
    <property type="entry name" value="Plug_dom_sf"/>
</dbReference>
<evidence type="ECO:0000313" key="10">
    <source>
        <dbReference type="EMBL" id="MFD1187169.1"/>
    </source>
</evidence>
<protein>
    <submittedName>
        <fullName evidence="10">TonB-dependent receptor plug domain-containing protein</fullName>
    </submittedName>
</protein>
<dbReference type="EMBL" id="JBHTLD010000120">
    <property type="protein sequence ID" value="MFD1187169.1"/>
    <property type="molecule type" value="Genomic_DNA"/>
</dbReference>
<evidence type="ECO:0000256" key="7">
    <source>
        <dbReference type="PROSITE-ProRule" id="PRU01360"/>
    </source>
</evidence>
<dbReference type="InterPro" id="IPR039426">
    <property type="entry name" value="TonB-dep_rcpt-like"/>
</dbReference>
<keyword evidence="4 7" id="KW-0812">Transmembrane</keyword>
<evidence type="ECO:0000256" key="5">
    <source>
        <dbReference type="ARBA" id="ARBA00023136"/>
    </source>
</evidence>
<keyword evidence="10" id="KW-0675">Receptor</keyword>
<gene>
    <name evidence="10" type="ORF">ACFQ2O_13215</name>
</gene>
<dbReference type="Proteomes" id="UP001597094">
    <property type="component" value="Unassembled WGS sequence"/>
</dbReference>
<evidence type="ECO:0000256" key="2">
    <source>
        <dbReference type="ARBA" id="ARBA00022448"/>
    </source>
</evidence>
<reference evidence="11" key="1">
    <citation type="journal article" date="2019" name="Int. J. Syst. Evol. Microbiol.">
        <title>The Global Catalogue of Microorganisms (GCM) 10K type strain sequencing project: providing services to taxonomists for standard genome sequencing and annotation.</title>
        <authorList>
            <consortium name="The Broad Institute Genomics Platform"/>
            <consortium name="The Broad Institute Genome Sequencing Center for Infectious Disease"/>
            <person name="Wu L."/>
            <person name="Ma J."/>
        </authorList>
    </citation>
    <scope>NUCLEOTIDE SEQUENCE [LARGE SCALE GENOMIC DNA]</scope>
    <source>
        <strain evidence="11">JCM 31319</strain>
    </source>
</reference>
<keyword evidence="5 7" id="KW-0472">Membrane</keyword>
<evidence type="ECO:0000256" key="4">
    <source>
        <dbReference type="ARBA" id="ARBA00022692"/>
    </source>
</evidence>
<proteinExistence type="inferred from homology"/>
<dbReference type="PROSITE" id="PS52016">
    <property type="entry name" value="TONB_DEPENDENT_REC_3"/>
    <property type="match status" value="1"/>
</dbReference>
<dbReference type="InterPro" id="IPR036942">
    <property type="entry name" value="Beta-barrel_TonB_sf"/>
</dbReference>
<keyword evidence="6 7" id="KW-0998">Cell outer membrane</keyword>
<dbReference type="Gene3D" id="2.170.130.10">
    <property type="entry name" value="TonB-dependent receptor, plug domain"/>
    <property type="match status" value="1"/>
</dbReference>
<feature type="signal peptide" evidence="8">
    <location>
        <begin position="1"/>
        <end position="30"/>
    </location>
</feature>
<evidence type="ECO:0000256" key="8">
    <source>
        <dbReference type="SAM" id="SignalP"/>
    </source>
</evidence>
<comment type="similarity">
    <text evidence="7">Belongs to the TonB-dependent receptor family.</text>
</comment>
<dbReference type="InterPro" id="IPR012910">
    <property type="entry name" value="Plug_dom"/>
</dbReference>
<dbReference type="SUPFAM" id="SSF56935">
    <property type="entry name" value="Porins"/>
    <property type="match status" value="1"/>
</dbReference>
<organism evidence="10 11">
    <name type="scientific">Pontibacter rugosus</name>
    <dbReference type="NCBI Taxonomy" id="1745966"/>
    <lineage>
        <taxon>Bacteria</taxon>
        <taxon>Pseudomonadati</taxon>
        <taxon>Bacteroidota</taxon>
        <taxon>Cytophagia</taxon>
        <taxon>Cytophagales</taxon>
        <taxon>Hymenobacteraceae</taxon>
        <taxon>Pontibacter</taxon>
    </lineage>
</organism>
<keyword evidence="3 7" id="KW-1134">Transmembrane beta strand</keyword>
<dbReference type="InterPro" id="IPR023997">
    <property type="entry name" value="TonB-dep_OMP_SusC/RagA_CS"/>
</dbReference>
<comment type="caution">
    <text evidence="10">The sequence shown here is derived from an EMBL/GenBank/DDBJ whole genome shotgun (WGS) entry which is preliminary data.</text>
</comment>
<comment type="subcellular location">
    <subcellularLocation>
        <location evidence="1 7">Cell outer membrane</location>
        <topology evidence="1 7">Multi-pass membrane protein</topology>
    </subcellularLocation>
</comment>
<name>A0ABW3SQQ7_9BACT</name>
<evidence type="ECO:0000256" key="6">
    <source>
        <dbReference type="ARBA" id="ARBA00023237"/>
    </source>
</evidence>
<accession>A0ABW3SQQ7</accession>
<dbReference type="NCBIfam" id="TIGR04057">
    <property type="entry name" value="SusC_RagA_signa"/>
    <property type="match status" value="1"/>
</dbReference>
<dbReference type="Pfam" id="PF07715">
    <property type="entry name" value="Plug"/>
    <property type="match status" value="1"/>
</dbReference>
<keyword evidence="11" id="KW-1185">Reference proteome</keyword>
<dbReference type="RefSeq" id="WP_377528353.1">
    <property type="nucleotide sequence ID" value="NZ_JBHTLD010000120.1"/>
</dbReference>
<evidence type="ECO:0000256" key="1">
    <source>
        <dbReference type="ARBA" id="ARBA00004571"/>
    </source>
</evidence>
<keyword evidence="2 7" id="KW-0813">Transport</keyword>
<dbReference type="Gene3D" id="2.40.170.20">
    <property type="entry name" value="TonB-dependent receptor, beta-barrel domain"/>
    <property type="match status" value="1"/>
</dbReference>
<evidence type="ECO:0000256" key="3">
    <source>
        <dbReference type="ARBA" id="ARBA00022452"/>
    </source>
</evidence>
<evidence type="ECO:0000313" key="11">
    <source>
        <dbReference type="Proteomes" id="UP001597094"/>
    </source>
</evidence>